<dbReference type="SMART" id="SM00387">
    <property type="entry name" value="HATPase_c"/>
    <property type="match status" value="1"/>
</dbReference>
<dbReference type="Pfam" id="PF10114">
    <property type="entry name" value="PocR"/>
    <property type="match status" value="1"/>
</dbReference>
<dbReference type="Pfam" id="PF06580">
    <property type="entry name" value="His_kinase"/>
    <property type="match status" value="1"/>
</dbReference>
<dbReference type="PANTHER" id="PTHR34220">
    <property type="entry name" value="SENSOR HISTIDINE KINASE YPDA"/>
    <property type="match status" value="1"/>
</dbReference>
<dbReference type="RefSeq" id="WP_190240475.1">
    <property type="nucleotide sequence ID" value="NZ_QFGA01000002.1"/>
</dbReference>
<keyword evidence="6" id="KW-0418">Kinase</keyword>
<keyword evidence="7" id="KW-1185">Reference proteome</keyword>
<reference evidence="6 7" key="1">
    <citation type="journal article" date="2018" name="Environ. Microbiol.">
        <title>Novel energy conservation strategies and behaviour of Pelotomaculum schinkii driving syntrophic propionate catabolism.</title>
        <authorList>
            <person name="Hidalgo-Ahumada C.A.P."/>
            <person name="Nobu M.K."/>
            <person name="Narihiro T."/>
            <person name="Tamaki H."/>
            <person name="Liu W.T."/>
            <person name="Kamagata Y."/>
            <person name="Stams A.J.M."/>
            <person name="Imachi H."/>
            <person name="Sousa D.Z."/>
        </authorList>
    </citation>
    <scope>NUCLEOTIDE SEQUENCE [LARGE SCALE GENOMIC DNA]</scope>
    <source>
        <strain evidence="6 7">HH</strain>
    </source>
</reference>
<comment type="catalytic activity">
    <reaction evidence="1">
        <text>ATP + protein L-histidine = ADP + protein N-phospho-L-histidine.</text>
        <dbReference type="EC" id="2.7.13.3"/>
    </reaction>
</comment>
<dbReference type="GO" id="GO:0000155">
    <property type="term" value="F:phosphorelay sensor kinase activity"/>
    <property type="evidence" value="ECO:0007669"/>
    <property type="project" value="InterPro"/>
</dbReference>
<evidence type="ECO:0000313" key="7">
    <source>
        <dbReference type="Proteomes" id="UP000298324"/>
    </source>
</evidence>
<dbReference type="Proteomes" id="UP000298324">
    <property type="component" value="Unassembled WGS sequence"/>
</dbReference>
<dbReference type="PRINTS" id="PR00344">
    <property type="entry name" value="BCTRLSENSOR"/>
</dbReference>
<keyword evidence="4" id="KW-0175">Coiled coil</keyword>
<evidence type="ECO:0000313" key="6">
    <source>
        <dbReference type="EMBL" id="TEB05415.1"/>
    </source>
</evidence>
<feature type="domain" description="Histidine kinase/HSP90-like ATPase" evidence="5">
    <location>
        <begin position="301"/>
        <end position="414"/>
    </location>
</feature>
<accession>A0A4Y7R8X9</accession>
<dbReference type="Pfam" id="PF02518">
    <property type="entry name" value="HATPase_c"/>
    <property type="match status" value="1"/>
</dbReference>
<evidence type="ECO:0000256" key="3">
    <source>
        <dbReference type="ARBA" id="ARBA00023012"/>
    </source>
</evidence>
<proteinExistence type="predicted"/>
<dbReference type="InterPro" id="IPR036890">
    <property type="entry name" value="HATPase_C_sf"/>
</dbReference>
<gene>
    <name evidence="6" type="primary">yehU_2</name>
    <name evidence="6" type="ORF">Psch_02456</name>
</gene>
<protein>
    <recommendedName>
        <fullName evidence="2">histidine kinase</fullName>
        <ecNumber evidence="2">2.7.13.3</ecNumber>
    </recommendedName>
</protein>
<dbReference type="InterPro" id="IPR003594">
    <property type="entry name" value="HATPase_dom"/>
</dbReference>
<dbReference type="Gene3D" id="3.30.565.10">
    <property type="entry name" value="Histidine kinase-like ATPase, C-terminal domain"/>
    <property type="match status" value="1"/>
</dbReference>
<evidence type="ECO:0000256" key="1">
    <source>
        <dbReference type="ARBA" id="ARBA00000085"/>
    </source>
</evidence>
<keyword evidence="3" id="KW-0902">Two-component regulatory system</keyword>
<dbReference type="AlphaFoldDB" id="A0A4Y7R8X9"/>
<evidence type="ECO:0000256" key="2">
    <source>
        <dbReference type="ARBA" id="ARBA00012438"/>
    </source>
</evidence>
<keyword evidence="6" id="KW-0808">Transferase</keyword>
<dbReference type="InterPro" id="IPR018771">
    <property type="entry name" value="PocR_dom"/>
</dbReference>
<dbReference type="InterPro" id="IPR010559">
    <property type="entry name" value="Sig_transdc_His_kin_internal"/>
</dbReference>
<dbReference type="EC" id="2.7.13.3" evidence="2"/>
<dbReference type="GO" id="GO:0016020">
    <property type="term" value="C:membrane"/>
    <property type="evidence" value="ECO:0007669"/>
    <property type="project" value="InterPro"/>
</dbReference>
<dbReference type="InterPro" id="IPR004358">
    <property type="entry name" value="Sig_transdc_His_kin-like_C"/>
</dbReference>
<comment type="caution">
    <text evidence="6">The sequence shown here is derived from an EMBL/GenBank/DDBJ whole genome shotgun (WGS) entry which is preliminary data.</text>
</comment>
<evidence type="ECO:0000256" key="4">
    <source>
        <dbReference type="SAM" id="Coils"/>
    </source>
</evidence>
<name>A0A4Y7R8X9_9FIRM</name>
<evidence type="ECO:0000259" key="5">
    <source>
        <dbReference type="SMART" id="SM00387"/>
    </source>
</evidence>
<dbReference type="SUPFAM" id="SSF55874">
    <property type="entry name" value="ATPase domain of HSP90 chaperone/DNA topoisomerase II/histidine kinase"/>
    <property type="match status" value="1"/>
</dbReference>
<dbReference type="EMBL" id="QFGA01000002">
    <property type="protein sequence ID" value="TEB05415.1"/>
    <property type="molecule type" value="Genomic_DNA"/>
</dbReference>
<sequence length="415" mass="47061">MSQDRIFQLSDIISFDTMQEILSHLSNVTGLTTLLSDNKGIALFDDEVNFNPLCRRLRNSPAGHLCEKSDAYAGLEAARSGKPFIYRCHMGAVEAAVPIIVCGNYLGIILTGQARLDKQDMDKLEQIVKPDTNLKYLQPDLQELYDRHYQSLTLVSLKKFLSYAHLLFVIANYIAEIGYRNIIQKQLSEYEVNLLQEKNNNSELEKGLALLKLKNMQAQMNPHFLFNTLNTINQQAILEGAVETPKIIHALSAILRKTLKTSNQILTIEEELNYIKNYLYIKEFVIRGRVQIELHVDESCLDGQLPIFTIQPLVDNALTHGLEPKEEGGNLSISFVRENDTVTIQIEDTGLGMPHEVLKEILLLKSSEHTKTVSIGINNVIRILNDYFGASFSWDLKSIHGEGTKFTLRIPYQKR</sequence>
<dbReference type="InterPro" id="IPR050640">
    <property type="entry name" value="Bact_2-comp_sensor_kinase"/>
</dbReference>
<organism evidence="6 7">
    <name type="scientific">Pelotomaculum schinkii</name>
    <dbReference type="NCBI Taxonomy" id="78350"/>
    <lineage>
        <taxon>Bacteria</taxon>
        <taxon>Bacillati</taxon>
        <taxon>Bacillota</taxon>
        <taxon>Clostridia</taxon>
        <taxon>Eubacteriales</taxon>
        <taxon>Desulfotomaculaceae</taxon>
        <taxon>Pelotomaculum</taxon>
    </lineage>
</organism>
<feature type="coiled-coil region" evidence="4">
    <location>
        <begin position="180"/>
        <end position="207"/>
    </location>
</feature>
<dbReference type="PANTHER" id="PTHR34220:SF7">
    <property type="entry name" value="SENSOR HISTIDINE KINASE YPDA"/>
    <property type="match status" value="1"/>
</dbReference>